<dbReference type="AlphaFoldDB" id="U3ASK9"/>
<protein>
    <submittedName>
        <fullName evidence="1">Uncharacterized protein</fullName>
    </submittedName>
</protein>
<reference evidence="1" key="1">
    <citation type="journal article" date="2013" name="Genome Announc.">
        <title>Draft Genome Sequence of Loktanella cinnabarina LL-001T, Isolated from Deep-Sea Floor Sediment.</title>
        <authorList>
            <person name="Nishi S."/>
            <person name="Tsubouchi T."/>
            <person name="Takaki Y."/>
            <person name="Koyanagi R."/>
            <person name="Satoh N."/>
            <person name="Maruyama T."/>
            <person name="Hatada Y."/>
        </authorList>
    </citation>
    <scope>NUCLEOTIDE SEQUENCE [LARGE SCALE GENOMIC DNA]</scope>
    <source>
        <strain evidence="1">LL-001</strain>
    </source>
</reference>
<evidence type="ECO:0000313" key="1">
    <source>
        <dbReference type="EMBL" id="GAD57713.1"/>
    </source>
</evidence>
<evidence type="ECO:0000313" key="2">
    <source>
        <dbReference type="Proteomes" id="UP000016566"/>
    </source>
</evidence>
<comment type="caution">
    <text evidence="1">The sequence shown here is derived from an EMBL/GenBank/DDBJ whole genome shotgun (WGS) entry which is preliminary data.</text>
</comment>
<proteinExistence type="predicted"/>
<dbReference type="EMBL" id="BATB01000146">
    <property type="protein sequence ID" value="GAD57713.1"/>
    <property type="molecule type" value="Genomic_DNA"/>
</dbReference>
<sequence>MPDRRRAIRAIPLEQPEDLAPGQPQQVRTAMLRKSALSMTLPFPPFFSGQL</sequence>
<name>U3ASK9_9RHOB</name>
<organism evidence="1 2">
    <name type="scientific">Limimaricola cinnabarinus LL-001</name>
    <dbReference type="NCBI Taxonomy" id="1337093"/>
    <lineage>
        <taxon>Bacteria</taxon>
        <taxon>Pseudomonadati</taxon>
        <taxon>Pseudomonadota</taxon>
        <taxon>Alphaproteobacteria</taxon>
        <taxon>Rhodobacterales</taxon>
        <taxon>Paracoccaceae</taxon>
        <taxon>Limimaricola</taxon>
    </lineage>
</organism>
<gene>
    <name evidence="1" type="ORF">MBELCI_3765</name>
</gene>
<dbReference type="Proteomes" id="UP000016566">
    <property type="component" value="Unassembled WGS sequence"/>
</dbReference>
<accession>U3ASK9</accession>
<keyword evidence="2" id="KW-1185">Reference proteome</keyword>